<protein>
    <submittedName>
        <fullName evidence="1">Uncharacterized protein</fullName>
    </submittedName>
</protein>
<organism evidence="1">
    <name type="scientific">marine sediment metagenome</name>
    <dbReference type="NCBI Taxonomy" id="412755"/>
    <lineage>
        <taxon>unclassified sequences</taxon>
        <taxon>metagenomes</taxon>
        <taxon>ecological metagenomes</taxon>
    </lineage>
</organism>
<dbReference type="AlphaFoldDB" id="X1KSC0"/>
<reference evidence="1" key="1">
    <citation type="journal article" date="2014" name="Front. Microbiol.">
        <title>High frequency of phylogenetically diverse reductive dehalogenase-homologous genes in deep subseafloor sedimentary metagenomes.</title>
        <authorList>
            <person name="Kawai M."/>
            <person name="Futagami T."/>
            <person name="Toyoda A."/>
            <person name="Takaki Y."/>
            <person name="Nishi S."/>
            <person name="Hori S."/>
            <person name="Arai W."/>
            <person name="Tsubouchi T."/>
            <person name="Morono Y."/>
            <person name="Uchiyama I."/>
            <person name="Ito T."/>
            <person name="Fujiyama A."/>
            <person name="Inagaki F."/>
            <person name="Takami H."/>
        </authorList>
    </citation>
    <scope>NUCLEOTIDE SEQUENCE</scope>
    <source>
        <strain evidence="1">Expedition CK06-06</strain>
    </source>
</reference>
<gene>
    <name evidence="1" type="ORF">S03H2_70745</name>
</gene>
<proteinExistence type="predicted"/>
<feature type="non-terminal residue" evidence="1">
    <location>
        <position position="1"/>
    </location>
</feature>
<name>X1KSC0_9ZZZZ</name>
<comment type="caution">
    <text evidence="1">The sequence shown here is derived from an EMBL/GenBank/DDBJ whole genome shotgun (WGS) entry which is preliminary data.</text>
</comment>
<accession>X1KSC0</accession>
<evidence type="ECO:0000313" key="1">
    <source>
        <dbReference type="EMBL" id="GAH96505.1"/>
    </source>
</evidence>
<sequence>SVYFNVTGWKWKGEIQVELQARIQGVVHSSGRIPIDFNVEHGGNHRI</sequence>
<dbReference type="EMBL" id="BARU01047111">
    <property type="protein sequence ID" value="GAH96505.1"/>
    <property type="molecule type" value="Genomic_DNA"/>
</dbReference>